<evidence type="ECO:0000256" key="3">
    <source>
        <dbReference type="SAM" id="MobiDB-lite"/>
    </source>
</evidence>
<keyword evidence="6" id="KW-1185">Reference proteome</keyword>
<reference evidence="5 6" key="1">
    <citation type="submission" date="2017-06" db="EMBL/GenBank/DDBJ databases">
        <title>Draft genome sequence of a variant of Elsinoe murrayae.</title>
        <authorList>
            <person name="Cheng Q."/>
        </authorList>
    </citation>
    <scope>NUCLEOTIDE SEQUENCE [LARGE SCALE GENOMIC DNA]</scope>
    <source>
        <strain evidence="5 6">CQ-2017a</strain>
    </source>
</reference>
<evidence type="ECO:0000259" key="4">
    <source>
        <dbReference type="PROSITE" id="PS51471"/>
    </source>
</evidence>
<feature type="domain" description="Fe2OG dioxygenase" evidence="4">
    <location>
        <begin position="190"/>
        <end position="302"/>
    </location>
</feature>
<sequence length="371" mass="40295">MADIPIVDISGTDDVVAAQLLAAATDSGFAFIEGNAATGLSAQDVQSMFDLSASFFASPADIKEQCSINSSESGKNRGWLGMHAETLDPGKQKKGDFKEAFNFSPHDPPQPLSGPLSPRRDQLLKFQAKCHALCQRVLGLFAVALSIAPDWFETHHDMTKGETGSILRLLYYPSLQTLKARSAQNQPDKQTEERSEQQWQTYEEETDVRAGAHSDYGSVTLLFQQLGQPGLEILTKKGTWAPVPVNPAGSATPPILLNIGDLLSYWTNGLLKSTVHRVIFPADPTGETKGKDRYSMAYFCHPLDSATLVPVPSRLVQEMSGGEEARKEIEKLKLLGGISSTLSGDRTRVLTAKEHLDARLGATYGPPRVTA</sequence>
<gene>
    <name evidence="5" type="ORF">CAC42_2504</name>
</gene>
<dbReference type="SUPFAM" id="SSF51197">
    <property type="entry name" value="Clavaminate synthase-like"/>
    <property type="match status" value="1"/>
</dbReference>
<dbReference type="OrthoDB" id="288590at2759"/>
<dbReference type="PROSITE" id="PS51471">
    <property type="entry name" value="FE2OG_OXY"/>
    <property type="match status" value="1"/>
</dbReference>
<evidence type="ECO:0000256" key="2">
    <source>
        <dbReference type="RuleBase" id="RU003682"/>
    </source>
</evidence>
<dbReference type="InterPro" id="IPR044861">
    <property type="entry name" value="IPNS-like_FE2OG_OXY"/>
</dbReference>
<evidence type="ECO:0000313" key="5">
    <source>
        <dbReference type="EMBL" id="PNS19327.1"/>
    </source>
</evidence>
<dbReference type="PANTHER" id="PTHR47990">
    <property type="entry name" value="2-OXOGLUTARATE (2OG) AND FE(II)-DEPENDENT OXYGENASE SUPERFAMILY PROTEIN-RELATED"/>
    <property type="match status" value="1"/>
</dbReference>
<organism evidence="5 6">
    <name type="scientific">Sphaceloma murrayae</name>
    <dbReference type="NCBI Taxonomy" id="2082308"/>
    <lineage>
        <taxon>Eukaryota</taxon>
        <taxon>Fungi</taxon>
        <taxon>Dikarya</taxon>
        <taxon>Ascomycota</taxon>
        <taxon>Pezizomycotina</taxon>
        <taxon>Dothideomycetes</taxon>
        <taxon>Dothideomycetidae</taxon>
        <taxon>Myriangiales</taxon>
        <taxon>Elsinoaceae</taxon>
        <taxon>Sphaceloma</taxon>
    </lineage>
</organism>
<keyword evidence="2" id="KW-0408">Iron</keyword>
<dbReference type="GO" id="GO:0046872">
    <property type="term" value="F:metal ion binding"/>
    <property type="evidence" value="ECO:0007669"/>
    <property type="project" value="UniProtKB-KW"/>
</dbReference>
<feature type="region of interest" description="Disordered" evidence="3">
    <location>
        <begin position="181"/>
        <end position="207"/>
    </location>
</feature>
<evidence type="ECO:0000313" key="6">
    <source>
        <dbReference type="Proteomes" id="UP000243797"/>
    </source>
</evidence>
<dbReference type="InterPro" id="IPR050231">
    <property type="entry name" value="Iron_ascorbate_oxido_reductase"/>
</dbReference>
<dbReference type="InterPro" id="IPR027443">
    <property type="entry name" value="IPNS-like_sf"/>
</dbReference>
<dbReference type="Pfam" id="PF03171">
    <property type="entry name" value="2OG-FeII_Oxy"/>
    <property type="match status" value="1"/>
</dbReference>
<dbReference type="Gene3D" id="2.60.120.330">
    <property type="entry name" value="B-lactam Antibiotic, Isopenicillin N Synthase, Chain"/>
    <property type="match status" value="1"/>
</dbReference>
<dbReference type="GO" id="GO:0016491">
    <property type="term" value="F:oxidoreductase activity"/>
    <property type="evidence" value="ECO:0007669"/>
    <property type="project" value="UniProtKB-KW"/>
</dbReference>
<keyword evidence="2" id="KW-0560">Oxidoreductase</keyword>
<dbReference type="Pfam" id="PF14226">
    <property type="entry name" value="DIOX_N"/>
    <property type="match status" value="1"/>
</dbReference>
<protein>
    <submittedName>
        <fullName evidence="5">UPF0676 protein</fullName>
    </submittedName>
</protein>
<dbReference type="InterPro" id="IPR005123">
    <property type="entry name" value="Oxoglu/Fe-dep_dioxygenase_dom"/>
</dbReference>
<dbReference type="STRING" id="2082308.A0A2K1QWA0"/>
<dbReference type="AlphaFoldDB" id="A0A2K1QWA0"/>
<accession>A0A2K1QWA0</accession>
<dbReference type="InParanoid" id="A0A2K1QWA0"/>
<comment type="caution">
    <text evidence="5">The sequence shown here is derived from an EMBL/GenBank/DDBJ whole genome shotgun (WGS) entry which is preliminary data.</text>
</comment>
<comment type="similarity">
    <text evidence="1 2">Belongs to the iron/ascorbate-dependent oxidoreductase family.</text>
</comment>
<evidence type="ECO:0000256" key="1">
    <source>
        <dbReference type="ARBA" id="ARBA00008056"/>
    </source>
</evidence>
<dbReference type="GO" id="GO:0044283">
    <property type="term" value="P:small molecule biosynthetic process"/>
    <property type="evidence" value="ECO:0007669"/>
    <property type="project" value="UniProtKB-ARBA"/>
</dbReference>
<keyword evidence="2" id="KW-0479">Metal-binding</keyword>
<dbReference type="InterPro" id="IPR026992">
    <property type="entry name" value="DIOX_N"/>
</dbReference>
<name>A0A2K1QWA0_9PEZI</name>
<dbReference type="EMBL" id="NKHZ01000032">
    <property type="protein sequence ID" value="PNS19327.1"/>
    <property type="molecule type" value="Genomic_DNA"/>
</dbReference>
<proteinExistence type="inferred from homology"/>
<dbReference type="Proteomes" id="UP000243797">
    <property type="component" value="Unassembled WGS sequence"/>
</dbReference>